<dbReference type="HAMAP" id="MF_00813">
    <property type="entry name" value="Allantoicase"/>
    <property type="match status" value="1"/>
</dbReference>
<accession>A0AAD6IQ21</accession>
<reference evidence="3" key="1">
    <citation type="submission" date="2023-01" db="EMBL/GenBank/DDBJ databases">
        <title>The chitinases involved in constricting ring structure development in the nematode-trapping fungus Drechslerella dactyloides.</title>
        <authorList>
            <person name="Wang R."/>
            <person name="Zhang L."/>
            <person name="Tang P."/>
            <person name="Li S."/>
            <person name="Liang L."/>
        </authorList>
    </citation>
    <scope>NUCLEOTIDE SEQUENCE</scope>
    <source>
        <strain evidence="3">YMF1.00031</strain>
    </source>
</reference>
<comment type="caution">
    <text evidence="3">The sequence shown here is derived from an EMBL/GenBank/DDBJ whole genome shotgun (WGS) entry which is preliminary data.</text>
</comment>
<evidence type="ECO:0000256" key="1">
    <source>
        <dbReference type="ARBA" id="ARBA00009242"/>
    </source>
</evidence>
<protein>
    <submittedName>
        <fullName evidence="3">Allantoicase</fullName>
    </submittedName>
</protein>
<dbReference type="SUPFAM" id="SSF49785">
    <property type="entry name" value="Galactose-binding domain-like"/>
    <property type="match status" value="2"/>
</dbReference>
<feature type="domain" description="Allantoicase" evidence="2">
    <location>
        <begin position="90"/>
        <end position="241"/>
    </location>
</feature>
<dbReference type="InterPro" id="IPR015908">
    <property type="entry name" value="Allantoicase_dom"/>
</dbReference>
<organism evidence="3 4">
    <name type="scientific">Drechslerella dactyloides</name>
    <name type="common">Nematode-trapping fungus</name>
    <name type="synonym">Arthrobotrys dactyloides</name>
    <dbReference type="NCBI Taxonomy" id="74499"/>
    <lineage>
        <taxon>Eukaryota</taxon>
        <taxon>Fungi</taxon>
        <taxon>Dikarya</taxon>
        <taxon>Ascomycota</taxon>
        <taxon>Pezizomycotina</taxon>
        <taxon>Orbiliomycetes</taxon>
        <taxon>Orbiliales</taxon>
        <taxon>Orbiliaceae</taxon>
        <taxon>Drechslerella</taxon>
    </lineage>
</organism>
<keyword evidence="4" id="KW-1185">Reference proteome</keyword>
<dbReference type="Gene3D" id="2.60.120.260">
    <property type="entry name" value="Galactose-binding domain-like"/>
    <property type="match status" value="2"/>
</dbReference>
<dbReference type="EMBL" id="JAQGDS010000013">
    <property type="protein sequence ID" value="KAJ6256304.1"/>
    <property type="molecule type" value="Genomic_DNA"/>
</dbReference>
<dbReference type="PANTHER" id="PTHR12045">
    <property type="entry name" value="ALLANTOICASE"/>
    <property type="match status" value="1"/>
</dbReference>
<dbReference type="Pfam" id="PF03561">
    <property type="entry name" value="Allantoicase"/>
    <property type="match status" value="2"/>
</dbReference>
<sequence length="423" mass="46011">MVVSRPPSGEAKSAMSGGSCDLPIQAAGARCAKYTRTTRDDNGGDEREVYMCCRKREREIDMAEVKRIDAEKTAEVFGASCIDLASASLGGEIVAVSDEWFAAASNLLTVGPPVRKEGYFVHTGAWYDGWETRRHNREPEDWVIVKLGVNSGRIFGFEIDTAYFNGNHAPAVTVQALFSPPSSPPPTQSSQWTTVLPLQECGPSQRHVYLLPQPTADAYSHVKLNMIPDGGIARFRVFGQAVPVFPDDTSVVLDMAAVGNGGLAVAYSDQHFGRKDNLLLPGRGRDMGDGWETKRSREKGHTDWVIVKLGAPTKITSITVDTAHFRGNYPQSVRLHALWHPEDTTPTPTARWVDLAEEIKCKADHEHHFASADGTLEGPSAGGSVEGKLAEAAGVKVFTHVMMTIVPDGGVSRLKVYGRRQVV</sequence>
<evidence type="ECO:0000313" key="4">
    <source>
        <dbReference type="Proteomes" id="UP001221413"/>
    </source>
</evidence>
<dbReference type="FunFam" id="2.60.120.260:FF:000078">
    <property type="entry name" value="DAL2p Allantoicase"/>
    <property type="match status" value="1"/>
</dbReference>
<dbReference type="GO" id="GO:0000256">
    <property type="term" value="P:allantoin catabolic process"/>
    <property type="evidence" value="ECO:0007669"/>
    <property type="project" value="InterPro"/>
</dbReference>
<name>A0AAD6IQ21_DREDA</name>
<dbReference type="GO" id="GO:0004037">
    <property type="term" value="F:allantoicase activity"/>
    <property type="evidence" value="ECO:0007669"/>
    <property type="project" value="InterPro"/>
</dbReference>
<dbReference type="InterPro" id="IPR008979">
    <property type="entry name" value="Galactose-bd-like_sf"/>
</dbReference>
<evidence type="ECO:0000313" key="3">
    <source>
        <dbReference type="EMBL" id="KAJ6256304.1"/>
    </source>
</evidence>
<feature type="domain" description="Allantoicase" evidence="2">
    <location>
        <begin position="261"/>
        <end position="420"/>
    </location>
</feature>
<dbReference type="InterPro" id="IPR005164">
    <property type="entry name" value="Allantoicase"/>
</dbReference>
<gene>
    <name evidence="3" type="ORF">Dda_8802</name>
</gene>
<comment type="similarity">
    <text evidence="1">Belongs to the allantoicase family.</text>
</comment>
<dbReference type="PANTHER" id="PTHR12045:SF3">
    <property type="entry name" value="INACTIVE ALLANTOICASE-RELATED"/>
    <property type="match status" value="1"/>
</dbReference>
<dbReference type="AlphaFoldDB" id="A0AAD6IQ21"/>
<dbReference type="Proteomes" id="UP001221413">
    <property type="component" value="Unassembled WGS sequence"/>
</dbReference>
<evidence type="ECO:0000259" key="2">
    <source>
        <dbReference type="Pfam" id="PF03561"/>
    </source>
</evidence>
<dbReference type="NCBIfam" id="TIGR02961">
    <property type="entry name" value="allantoicase"/>
    <property type="match status" value="1"/>
</dbReference>
<proteinExistence type="inferred from homology"/>